<feature type="chain" id="PRO_5025372800" evidence="1">
    <location>
        <begin position="19"/>
        <end position="217"/>
    </location>
</feature>
<organism evidence="2">
    <name type="scientific">Ixodes ricinus</name>
    <name type="common">Common tick</name>
    <name type="synonym">Acarus ricinus</name>
    <dbReference type="NCBI Taxonomy" id="34613"/>
    <lineage>
        <taxon>Eukaryota</taxon>
        <taxon>Metazoa</taxon>
        <taxon>Ecdysozoa</taxon>
        <taxon>Arthropoda</taxon>
        <taxon>Chelicerata</taxon>
        <taxon>Arachnida</taxon>
        <taxon>Acari</taxon>
        <taxon>Parasitiformes</taxon>
        <taxon>Ixodida</taxon>
        <taxon>Ixodoidea</taxon>
        <taxon>Ixodidae</taxon>
        <taxon>Ixodinae</taxon>
        <taxon>Ixodes</taxon>
    </lineage>
</organism>
<evidence type="ECO:0000313" key="2">
    <source>
        <dbReference type="EMBL" id="MXU96477.1"/>
    </source>
</evidence>
<keyword evidence="1" id="KW-0732">Signal</keyword>
<protein>
    <submittedName>
        <fullName evidence="2">Putative secreted protein</fullName>
    </submittedName>
</protein>
<feature type="signal peptide" evidence="1">
    <location>
        <begin position="1"/>
        <end position="18"/>
    </location>
</feature>
<evidence type="ECO:0000256" key="1">
    <source>
        <dbReference type="SAM" id="SignalP"/>
    </source>
</evidence>
<reference evidence="2" key="1">
    <citation type="submission" date="2019-12" db="EMBL/GenBank/DDBJ databases">
        <title>An insight into the sialome of adult female Ixodes ricinus ticks feeding for 6 days.</title>
        <authorList>
            <person name="Perner J."/>
            <person name="Ribeiro J.M.C."/>
        </authorList>
    </citation>
    <scope>NUCLEOTIDE SEQUENCE</scope>
    <source>
        <strain evidence="2">Semi-engorged</strain>
        <tissue evidence="2">Salivary glands</tissue>
    </source>
</reference>
<proteinExistence type="predicted"/>
<accession>A0A6B0V2U6</accession>
<sequence>MQRAAAVVALLVHPCTLADQHLQAACPVGRDRRVVQRRLPAAVERRAVGTGDEKFVGDVLLAVEAGHVQRSVAGRVGSIHLRPEAQQLPQGAQTPVGRRRVQRGVQILVTDVDLCPMADQEGNDLCVTHVGRPVDGPPIPLVKKVACSFVLQKQLHHRGVPIAGGVVQAGPASPVGDVHVVLERNYELGARDGVVGRRNVQRSLPKLVPGIHVRLVP</sequence>
<dbReference type="EMBL" id="GIFC01014394">
    <property type="protein sequence ID" value="MXU96477.1"/>
    <property type="molecule type" value="Transcribed_RNA"/>
</dbReference>
<dbReference type="AlphaFoldDB" id="A0A6B0V2U6"/>
<name>A0A6B0V2U6_IXORI</name>